<protein>
    <recommendedName>
        <fullName evidence="3">DUF4232 domain-containing protein</fullName>
    </recommendedName>
</protein>
<feature type="compositionally biased region" description="Gly residues" evidence="1">
    <location>
        <begin position="60"/>
        <end position="81"/>
    </location>
</feature>
<feature type="signal peptide" evidence="2">
    <location>
        <begin position="1"/>
        <end position="29"/>
    </location>
</feature>
<keyword evidence="2" id="KW-0732">Signal</keyword>
<evidence type="ECO:0000256" key="2">
    <source>
        <dbReference type="SAM" id="SignalP"/>
    </source>
</evidence>
<gene>
    <name evidence="4" type="ORF">SAMN05414137_11047</name>
</gene>
<dbReference type="EMBL" id="FOAZ01000010">
    <property type="protein sequence ID" value="SEL57827.1"/>
    <property type="molecule type" value="Genomic_DNA"/>
</dbReference>
<evidence type="ECO:0000259" key="3">
    <source>
        <dbReference type="Pfam" id="PF14016"/>
    </source>
</evidence>
<dbReference type="RefSeq" id="WP_042450209.1">
    <property type="nucleotide sequence ID" value="NZ_BBPN01000018.1"/>
</dbReference>
<dbReference type="OrthoDB" id="3400969at2"/>
<evidence type="ECO:0000313" key="4">
    <source>
        <dbReference type="EMBL" id="SEL57827.1"/>
    </source>
</evidence>
<sequence>MKRYSASGLLAATALCLTLSACTSTGSTAGGPSTGGSASSASATGGGSTSGASGSTGATGSTGGTGSTGSTGSGTSGGSGGSTAAAGPAACTGSQITVGVGPNEGAAGHIAVAFLFTNYTDKPCTLYGYPGVAMLDSGDHQVLQATRTLRGMMGGEAPGATSPSTVVVPAHGHVSARLEWSDVPQGGLSQCPTYAGVLVTPPGTRTSTRIVSFQPIACTVQIHPVVPGDNGDVQ</sequence>
<evidence type="ECO:0000313" key="5">
    <source>
        <dbReference type="Proteomes" id="UP000183015"/>
    </source>
</evidence>
<reference evidence="5" key="1">
    <citation type="submission" date="2016-10" db="EMBL/GenBank/DDBJ databases">
        <authorList>
            <person name="Varghese N."/>
        </authorList>
    </citation>
    <scope>NUCLEOTIDE SEQUENCE [LARGE SCALE GENOMIC DNA]</scope>
    <source>
        <strain evidence="5">DSM 45096 / BCRC 16803 / CGMCC 4.1857 / CIP 109030 / JCM 12277 / KCTC 19219 / NBRC 100920 / 33214</strain>
    </source>
</reference>
<proteinExistence type="predicted"/>
<dbReference type="Proteomes" id="UP000183015">
    <property type="component" value="Unassembled WGS sequence"/>
</dbReference>
<dbReference type="PROSITE" id="PS51257">
    <property type="entry name" value="PROKAR_LIPOPROTEIN"/>
    <property type="match status" value="1"/>
</dbReference>
<feature type="compositionally biased region" description="Low complexity" evidence="1">
    <location>
        <begin position="50"/>
        <end position="59"/>
    </location>
</feature>
<dbReference type="STRING" id="235985.SAMN05414137_11047"/>
<feature type="domain" description="DUF4232" evidence="3">
    <location>
        <begin position="91"/>
        <end position="219"/>
    </location>
</feature>
<accession>A0A1H7REK0</accession>
<dbReference type="eggNOG" id="ENOG5033N4E">
    <property type="taxonomic scope" value="Bacteria"/>
</dbReference>
<evidence type="ECO:0000256" key="1">
    <source>
        <dbReference type="SAM" id="MobiDB-lite"/>
    </source>
</evidence>
<feature type="region of interest" description="Disordered" evidence="1">
    <location>
        <begin position="28"/>
        <end position="86"/>
    </location>
</feature>
<dbReference type="AlphaFoldDB" id="A0A1H7REK0"/>
<dbReference type="InterPro" id="IPR025326">
    <property type="entry name" value="DUF4232"/>
</dbReference>
<dbReference type="Pfam" id="PF14016">
    <property type="entry name" value="DUF4232"/>
    <property type="match status" value="1"/>
</dbReference>
<feature type="chain" id="PRO_5038967214" description="DUF4232 domain-containing protein" evidence="2">
    <location>
        <begin position="30"/>
        <end position="234"/>
    </location>
</feature>
<name>A0A1H7REK0_STRJI</name>
<organism evidence="4 5">
    <name type="scientific">Streptacidiphilus jiangxiensis</name>
    <dbReference type="NCBI Taxonomy" id="235985"/>
    <lineage>
        <taxon>Bacteria</taxon>
        <taxon>Bacillati</taxon>
        <taxon>Actinomycetota</taxon>
        <taxon>Actinomycetes</taxon>
        <taxon>Kitasatosporales</taxon>
        <taxon>Streptomycetaceae</taxon>
        <taxon>Streptacidiphilus</taxon>
    </lineage>
</organism>
<keyword evidence="5" id="KW-1185">Reference proteome</keyword>